<gene>
    <name evidence="1" type="ORF">ASIM_LOCUS10924</name>
</gene>
<dbReference type="OrthoDB" id="4217619at2759"/>
<proteinExistence type="predicted"/>
<evidence type="ECO:0000313" key="1">
    <source>
        <dbReference type="EMBL" id="VDK43954.1"/>
    </source>
</evidence>
<accession>A0A158PN99</accession>
<dbReference type="Gene3D" id="2.30.42.10">
    <property type="match status" value="1"/>
</dbReference>
<dbReference type="PANTHER" id="PTHR31327">
    <property type="entry name" value="SPERM MEIOSIS PDZ DOMAIN CONTAINING PROTEINS-RELATED"/>
    <property type="match status" value="1"/>
</dbReference>
<dbReference type="AlphaFoldDB" id="A0A158PN99"/>
<protein>
    <submittedName>
        <fullName evidence="3">PDZ domain-containing protein</fullName>
    </submittedName>
</protein>
<dbReference type="WBParaSite" id="ASIM_0001136601-mRNA-1">
    <property type="protein sequence ID" value="ASIM_0001136601-mRNA-1"/>
    <property type="gene ID" value="ASIM_0001136601"/>
</dbReference>
<organism evidence="3">
    <name type="scientific">Anisakis simplex</name>
    <name type="common">Herring worm</name>
    <dbReference type="NCBI Taxonomy" id="6269"/>
    <lineage>
        <taxon>Eukaryota</taxon>
        <taxon>Metazoa</taxon>
        <taxon>Ecdysozoa</taxon>
        <taxon>Nematoda</taxon>
        <taxon>Chromadorea</taxon>
        <taxon>Rhabditida</taxon>
        <taxon>Spirurina</taxon>
        <taxon>Ascaridomorpha</taxon>
        <taxon>Ascaridoidea</taxon>
        <taxon>Anisakidae</taxon>
        <taxon>Anisakis</taxon>
        <taxon>Anisakis simplex complex</taxon>
    </lineage>
</organism>
<keyword evidence="2" id="KW-1185">Reference proteome</keyword>
<dbReference type="SUPFAM" id="SSF50156">
    <property type="entry name" value="PDZ domain-like"/>
    <property type="match status" value="2"/>
</dbReference>
<dbReference type="Proteomes" id="UP000267096">
    <property type="component" value="Unassembled WGS sequence"/>
</dbReference>
<evidence type="ECO:0000313" key="3">
    <source>
        <dbReference type="WBParaSite" id="ASIM_0001136601-mRNA-1"/>
    </source>
</evidence>
<reference evidence="1 2" key="2">
    <citation type="submission" date="2018-11" db="EMBL/GenBank/DDBJ databases">
        <authorList>
            <consortium name="Pathogen Informatics"/>
        </authorList>
    </citation>
    <scope>NUCLEOTIDE SEQUENCE [LARGE SCALE GENOMIC DNA]</scope>
</reference>
<dbReference type="EMBL" id="UYRR01031027">
    <property type="protein sequence ID" value="VDK43954.1"/>
    <property type="molecule type" value="Genomic_DNA"/>
</dbReference>
<sequence>MVEGESNKSENKVDDKGELVAADAIIMMDTVTLSKPFRVRIKKSSLKRNSICYYYTNFDKHRLNLQLIFQAIYIEPRCQSAYKVAVGDKIIAIDGIRINKWDELVAAMRKPTTKANVTFQRRAFSVCDSRGNTVETLMIKNDPKVMRAIQLYSVRFVLNKCEEDLDEEDDLLGLQVTYDAKERLQIVRTNPDSLSAIHLRSGDIIREVDGHAVASKTMLNYWIMEGIEQHATVCLSIESAVDTDEEEGEDLPEDVVEIAKKQLEVHRSLTAEKISVPMKPILRKNSKANVASGKSSSSKTRQHSISISNTAVEIAIASDFDSKTLKRVKKGQH</sequence>
<dbReference type="InterPro" id="IPR036034">
    <property type="entry name" value="PDZ_sf"/>
</dbReference>
<dbReference type="InterPro" id="IPR040264">
    <property type="entry name" value="T15H9.4-like"/>
</dbReference>
<evidence type="ECO:0000313" key="2">
    <source>
        <dbReference type="Proteomes" id="UP000267096"/>
    </source>
</evidence>
<name>A0A158PN99_ANISI</name>
<dbReference type="PANTHER" id="PTHR31327:SF3">
    <property type="entry name" value="PDZ DOMAIN-CONTAINING PROTEIN"/>
    <property type="match status" value="1"/>
</dbReference>
<reference evidence="3" key="1">
    <citation type="submission" date="2016-04" db="UniProtKB">
        <authorList>
            <consortium name="WormBaseParasite"/>
        </authorList>
    </citation>
    <scope>IDENTIFICATION</scope>
</reference>